<dbReference type="EMBL" id="CM044703">
    <property type="protein sequence ID" value="KAI5673740.1"/>
    <property type="molecule type" value="Genomic_DNA"/>
</dbReference>
<name>A0ACC0BMA1_CATRO</name>
<reference evidence="2" key="1">
    <citation type="journal article" date="2023" name="Nat. Plants">
        <title>Single-cell RNA sequencing provides a high-resolution roadmap for understanding the multicellular compartmentation of specialized metabolism.</title>
        <authorList>
            <person name="Sun S."/>
            <person name="Shen X."/>
            <person name="Li Y."/>
            <person name="Li Y."/>
            <person name="Wang S."/>
            <person name="Li R."/>
            <person name="Zhang H."/>
            <person name="Shen G."/>
            <person name="Guo B."/>
            <person name="Wei J."/>
            <person name="Xu J."/>
            <person name="St-Pierre B."/>
            <person name="Chen S."/>
            <person name="Sun C."/>
        </authorList>
    </citation>
    <scope>NUCLEOTIDE SEQUENCE [LARGE SCALE GENOMIC DNA]</scope>
</reference>
<proteinExistence type="predicted"/>
<protein>
    <submittedName>
        <fullName evidence="1">Uncharacterized protein</fullName>
    </submittedName>
</protein>
<sequence>MYLIHQALDTFNTAIVSPIYYVMFTSLTIIASIIMFKDWDGQSAGSIVSEICGFVVVLSGTILLHWTKDLERSSSFRGNYTPLSPTLSTRLCSGNGELLKHEEEDEEPCSEEVSSRRQELYT</sequence>
<evidence type="ECO:0000313" key="2">
    <source>
        <dbReference type="Proteomes" id="UP001060085"/>
    </source>
</evidence>
<accession>A0ACC0BMA1</accession>
<comment type="caution">
    <text evidence="1">The sequence shown here is derived from an EMBL/GenBank/DDBJ whole genome shotgun (WGS) entry which is preliminary data.</text>
</comment>
<dbReference type="Proteomes" id="UP001060085">
    <property type="component" value="Linkage Group LG03"/>
</dbReference>
<organism evidence="1 2">
    <name type="scientific">Catharanthus roseus</name>
    <name type="common">Madagascar periwinkle</name>
    <name type="synonym">Vinca rosea</name>
    <dbReference type="NCBI Taxonomy" id="4058"/>
    <lineage>
        <taxon>Eukaryota</taxon>
        <taxon>Viridiplantae</taxon>
        <taxon>Streptophyta</taxon>
        <taxon>Embryophyta</taxon>
        <taxon>Tracheophyta</taxon>
        <taxon>Spermatophyta</taxon>
        <taxon>Magnoliopsida</taxon>
        <taxon>eudicotyledons</taxon>
        <taxon>Gunneridae</taxon>
        <taxon>Pentapetalae</taxon>
        <taxon>asterids</taxon>
        <taxon>lamiids</taxon>
        <taxon>Gentianales</taxon>
        <taxon>Apocynaceae</taxon>
        <taxon>Rauvolfioideae</taxon>
        <taxon>Vinceae</taxon>
        <taxon>Catharanthinae</taxon>
        <taxon>Catharanthus</taxon>
    </lineage>
</organism>
<evidence type="ECO:0000313" key="1">
    <source>
        <dbReference type="EMBL" id="KAI5673740.1"/>
    </source>
</evidence>
<gene>
    <name evidence="1" type="ORF">M9H77_14104</name>
</gene>
<keyword evidence="2" id="KW-1185">Reference proteome</keyword>